<dbReference type="AlphaFoldDB" id="A0AA39WCB5"/>
<organism evidence="1 2">
    <name type="scientific">Immersiella caudata</name>
    <dbReference type="NCBI Taxonomy" id="314043"/>
    <lineage>
        <taxon>Eukaryota</taxon>
        <taxon>Fungi</taxon>
        <taxon>Dikarya</taxon>
        <taxon>Ascomycota</taxon>
        <taxon>Pezizomycotina</taxon>
        <taxon>Sordariomycetes</taxon>
        <taxon>Sordariomycetidae</taxon>
        <taxon>Sordariales</taxon>
        <taxon>Lasiosphaeriaceae</taxon>
        <taxon>Immersiella</taxon>
    </lineage>
</organism>
<protein>
    <submittedName>
        <fullName evidence="1">Uncharacterized protein</fullName>
    </submittedName>
</protein>
<evidence type="ECO:0000313" key="2">
    <source>
        <dbReference type="Proteomes" id="UP001175000"/>
    </source>
</evidence>
<gene>
    <name evidence="1" type="ORF">B0T14DRAFT_439280</name>
</gene>
<dbReference type="Proteomes" id="UP001175000">
    <property type="component" value="Unassembled WGS sequence"/>
</dbReference>
<accession>A0AA39WCB5</accession>
<dbReference type="EMBL" id="JAULSU010000007">
    <property type="protein sequence ID" value="KAK0612265.1"/>
    <property type="molecule type" value="Genomic_DNA"/>
</dbReference>
<proteinExistence type="predicted"/>
<evidence type="ECO:0000313" key="1">
    <source>
        <dbReference type="EMBL" id="KAK0612265.1"/>
    </source>
</evidence>
<comment type="caution">
    <text evidence="1">The sequence shown here is derived from an EMBL/GenBank/DDBJ whole genome shotgun (WGS) entry which is preliminary data.</text>
</comment>
<reference evidence="1" key="1">
    <citation type="submission" date="2023-06" db="EMBL/GenBank/DDBJ databases">
        <title>Genome-scale phylogeny and comparative genomics of the fungal order Sordariales.</title>
        <authorList>
            <consortium name="Lawrence Berkeley National Laboratory"/>
            <person name="Hensen N."/>
            <person name="Bonometti L."/>
            <person name="Westerberg I."/>
            <person name="Brannstrom I.O."/>
            <person name="Guillou S."/>
            <person name="Cros-Aarteil S."/>
            <person name="Calhoun S."/>
            <person name="Haridas S."/>
            <person name="Kuo A."/>
            <person name="Mondo S."/>
            <person name="Pangilinan J."/>
            <person name="Riley R."/>
            <person name="Labutti K."/>
            <person name="Andreopoulos B."/>
            <person name="Lipzen A."/>
            <person name="Chen C."/>
            <person name="Yanf M."/>
            <person name="Daum C."/>
            <person name="Ng V."/>
            <person name="Clum A."/>
            <person name="Steindorff A."/>
            <person name="Ohm R."/>
            <person name="Martin F."/>
            <person name="Silar P."/>
            <person name="Natvig D."/>
            <person name="Lalanne C."/>
            <person name="Gautier V."/>
            <person name="Ament-Velasquez S.L."/>
            <person name="Kruys A."/>
            <person name="Hutchinson M.I."/>
            <person name="Powell A.J."/>
            <person name="Barry K."/>
            <person name="Miller A.N."/>
            <person name="Grigoriev I.V."/>
            <person name="Debuchy R."/>
            <person name="Gladieux P."/>
            <person name="Thoren M.H."/>
            <person name="Johannesson H."/>
        </authorList>
    </citation>
    <scope>NUCLEOTIDE SEQUENCE</scope>
    <source>
        <strain evidence="1">CBS 606.72</strain>
    </source>
</reference>
<keyword evidence="2" id="KW-1185">Reference proteome</keyword>
<sequence>MTNQPQSKIIEENPTGNGLDAFCTSFNSICKGAHISCTPDALEQLGQEGKTPQLDLQNLTIDLLLALQSLRASRLLRSSGSGKNLFSDLSRLNSAINSDDFDLDSIKPLLRSAIADDNDALIWKEVYNAVTEPTPPPLVATRRV</sequence>
<name>A0AA39WCB5_9PEZI</name>